<dbReference type="EMBL" id="LASV01000129">
    <property type="protein sequence ID" value="KKA22715.1"/>
    <property type="molecule type" value="Genomic_DNA"/>
</dbReference>
<feature type="region of interest" description="Disordered" evidence="1">
    <location>
        <begin position="285"/>
        <end position="305"/>
    </location>
</feature>
<name>A0A0F4YXB1_RASE3</name>
<reference evidence="4 5" key="1">
    <citation type="submission" date="2015-04" db="EMBL/GenBank/DDBJ databases">
        <authorList>
            <person name="Heijne W.H."/>
            <person name="Fedorova N.D."/>
            <person name="Nierman W.C."/>
            <person name="Vollebregt A.W."/>
            <person name="Zhao Z."/>
            <person name="Wu L."/>
            <person name="Kumar M."/>
            <person name="Stam H."/>
            <person name="van den Berg M.A."/>
            <person name="Pel H.J."/>
        </authorList>
    </citation>
    <scope>NUCLEOTIDE SEQUENCE [LARGE SCALE GENOMIC DNA]</scope>
    <source>
        <strain evidence="4 5">CBS 393.64</strain>
    </source>
</reference>
<dbReference type="GeneID" id="25315608"/>
<dbReference type="InterPro" id="IPR052766">
    <property type="entry name" value="S41A_metabolite_peptidase"/>
</dbReference>
<organism evidence="4 5">
    <name type="scientific">Rasamsonia emersonii (strain ATCC 16479 / CBS 393.64 / IMI 116815)</name>
    <dbReference type="NCBI Taxonomy" id="1408163"/>
    <lineage>
        <taxon>Eukaryota</taxon>
        <taxon>Fungi</taxon>
        <taxon>Dikarya</taxon>
        <taxon>Ascomycota</taxon>
        <taxon>Pezizomycotina</taxon>
        <taxon>Eurotiomycetes</taxon>
        <taxon>Eurotiomycetidae</taxon>
        <taxon>Eurotiales</taxon>
        <taxon>Trichocomaceae</taxon>
        <taxon>Rasamsonia</taxon>
    </lineage>
</organism>
<evidence type="ECO:0000256" key="2">
    <source>
        <dbReference type="SAM" id="SignalP"/>
    </source>
</evidence>
<feature type="signal peptide" evidence="2">
    <location>
        <begin position="1"/>
        <end position="17"/>
    </location>
</feature>
<protein>
    <recommendedName>
        <fullName evidence="3">CPAF-like PDZ domain-containing protein</fullName>
    </recommendedName>
</protein>
<dbReference type="Pfam" id="PF23658">
    <property type="entry name" value="PDZ_CPAF_rel"/>
    <property type="match status" value="1"/>
</dbReference>
<dbReference type="SUPFAM" id="SSF52096">
    <property type="entry name" value="ClpP/crotonase"/>
    <property type="match status" value="1"/>
</dbReference>
<dbReference type="OrthoDB" id="27214at2759"/>
<keyword evidence="5" id="KW-1185">Reference proteome</keyword>
<evidence type="ECO:0000313" key="5">
    <source>
        <dbReference type="Proteomes" id="UP000053958"/>
    </source>
</evidence>
<accession>A0A0F4YXB1</accession>
<evidence type="ECO:0000256" key="1">
    <source>
        <dbReference type="SAM" id="MobiDB-lite"/>
    </source>
</evidence>
<dbReference type="RefSeq" id="XP_013329327.1">
    <property type="nucleotide sequence ID" value="XM_013473873.1"/>
</dbReference>
<dbReference type="AlphaFoldDB" id="A0A0F4YXB1"/>
<comment type="caution">
    <text evidence="4">The sequence shown here is derived from an EMBL/GenBank/DDBJ whole genome shotgun (WGS) entry which is preliminary data.</text>
</comment>
<dbReference type="Gene3D" id="3.90.226.10">
    <property type="entry name" value="2-enoyl-CoA Hydratase, Chain A, domain 1"/>
    <property type="match status" value="1"/>
</dbReference>
<proteinExistence type="predicted"/>
<dbReference type="PANTHER" id="PTHR37049:SF4">
    <property type="entry name" value="RHODANESE DOMAIN-CONTAINING PROTEIN"/>
    <property type="match status" value="1"/>
</dbReference>
<dbReference type="PANTHER" id="PTHR37049">
    <property type="entry name" value="PEPTIDASE S41 FAMILY PROTEIN"/>
    <property type="match status" value="1"/>
</dbReference>
<gene>
    <name evidence="4" type="ORF">T310_3258</name>
</gene>
<sequence>MHLQLLLLGCLAAGAAASTACAQVSSSAAAALATTPAATPTVNGQLAYDCLQSVPLGQSQALALLESIFPYVEWQTDVSYLKNPPSSYLEPAVDIWAELSKVYDKVKNHSYAGEYDFQADLFRTFNLAHDGHFRFFPDLLTEAITFSRNVGLVSVSLDGTSLPQIYVHSDIAAPGNFTPSPVTSINGHDAVSFLNDWAQLGALNDPDASYNSVFFSKAFAAANPAGWEGYFAGSGRFGYIWPGPQTEIGFENGTTRTYPTIARVIGNFTGVTDGESMYQKFCTGKKPATSSATTTTTTNTTTSPAPGYPSPVVISSDHVVSGYFLNSTRNSDVAVLSMLSFEPKTPAEFQAVVQTFLADAKAAGKTKLVVDLSANGGGYILQGYDTFRQLFPQIEQDGFTRFRYTEALAVMAEVYASAIPADFDPATASDELINMYESVPNYRYDVNLTDGHFASVADKFGPHEYNGDNFTSIIRWDLNDPLTTVNATYGMGMEITGYGSRRNFTQPFAAEDIILLYDGYCASTCTLFSEFLRIQAGVKSIALGGRPVPGPIQGIGGVKGANNFAFDYIQWLASLALDTATPEQRQGANFTALTELSLLPVNRSIDTSINVRDNILRDHLADGLPAQFVYEAADCRLYYEPAMVVDVTAIWEAAADAAWGDKPCVSGQLELKKRTISEKASVKSTRGSKLMKTFEPVQRDRFWQYRQGTRVPF</sequence>
<feature type="compositionally biased region" description="Low complexity" evidence="1">
    <location>
        <begin position="287"/>
        <end position="305"/>
    </location>
</feature>
<evidence type="ECO:0000313" key="4">
    <source>
        <dbReference type="EMBL" id="KKA22715.1"/>
    </source>
</evidence>
<dbReference type="InterPro" id="IPR056186">
    <property type="entry name" value="PDZ_CPAF-rel"/>
</dbReference>
<dbReference type="Proteomes" id="UP000053958">
    <property type="component" value="Unassembled WGS sequence"/>
</dbReference>
<feature type="chain" id="PRO_5002482149" description="CPAF-like PDZ domain-containing protein" evidence="2">
    <location>
        <begin position="18"/>
        <end position="713"/>
    </location>
</feature>
<feature type="domain" description="CPAF-like PDZ" evidence="3">
    <location>
        <begin position="145"/>
        <end position="269"/>
    </location>
</feature>
<evidence type="ECO:0000259" key="3">
    <source>
        <dbReference type="Pfam" id="PF23658"/>
    </source>
</evidence>
<dbReference type="STRING" id="1408163.A0A0F4YXB1"/>
<dbReference type="InterPro" id="IPR029045">
    <property type="entry name" value="ClpP/crotonase-like_dom_sf"/>
</dbReference>
<keyword evidence="2" id="KW-0732">Signal</keyword>